<keyword evidence="3" id="KW-0805">Transcription regulation</keyword>
<dbReference type="PROSITE" id="PS50048">
    <property type="entry name" value="ZN2_CY6_FUNGAL_2"/>
    <property type="match status" value="1"/>
</dbReference>
<evidence type="ECO:0000256" key="6">
    <source>
        <dbReference type="ARBA" id="ARBA00023242"/>
    </source>
</evidence>
<dbReference type="AlphaFoldDB" id="A0A1V6TLL7"/>
<keyword evidence="4" id="KW-0238">DNA-binding</keyword>
<feature type="domain" description="Zn(2)-C6 fungal-type" evidence="8">
    <location>
        <begin position="17"/>
        <end position="47"/>
    </location>
</feature>
<sequence>MMSATEDERPAKRARQACEPCRRKKTRCPGEKPICSFCERLGQKCLYAGADAVDETSDFAKNMEDRVSRIERKLESLIDLIAQGAHQEKAPEPVAGRGEHQGILPDSSPSIGASNQISSDTSALDLYFVFCNAQPLSLFPRGVSSQTLGRRDSELIHAMEALGLRFRGRGLFQGSIESEIYSKMKNARQGIMARLENGTVELSTIQTLCLLSMLEYTAGNLVRAGFYSRMAGYFIRSVHTGSLEFISALDSEQDERKLCHATVILLQNLQGSLNAFPTKDTTDQSHDNWLAAPLFETMISKKDPRRGTTGLKLDIGINAANMHTSELWALTCKYAMDYRIDANPPWHPQSDYAMITYWHTEHESCMPLRFRLHASRFQDYSPGELQKYRDYWGPWLFFQILWHAIPCLLNHPFLLSLRLRNFRRTMPQSFLRNSFEQLTLHSGWIVHFLDLVEQKRFEISDPTLCHCVAIVATVYLQHSFTEDEAFSKKAQIGLEKCTRFLHRMSHRWPNIRQQAQHIEQLRGSISPGGLFNEPGTAGSSSQPKWSVNFQLLWKILVYAHASKSPDHSGDIFGPSLAKDGLGSSEMKLTGLIAEPDFALIGSAGLSGHKTVASECVTYPPEESEHVLRGQDPMGPNSEAIHLPEVPEDPALDLNDGDTLLLQLQDYGRAFEDWLSVNPG</sequence>
<evidence type="ECO:0000256" key="4">
    <source>
        <dbReference type="ARBA" id="ARBA00023125"/>
    </source>
</evidence>
<dbReference type="GO" id="GO:0000981">
    <property type="term" value="F:DNA-binding transcription factor activity, RNA polymerase II-specific"/>
    <property type="evidence" value="ECO:0007669"/>
    <property type="project" value="InterPro"/>
</dbReference>
<dbReference type="Proteomes" id="UP000191285">
    <property type="component" value="Unassembled WGS sequence"/>
</dbReference>
<dbReference type="Gene3D" id="4.10.240.10">
    <property type="entry name" value="Zn(2)-C6 fungal-type DNA-binding domain"/>
    <property type="match status" value="1"/>
</dbReference>
<protein>
    <recommendedName>
        <fullName evidence="8">Zn(2)-C6 fungal-type domain-containing protein</fullName>
    </recommendedName>
</protein>
<feature type="region of interest" description="Disordered" evidence="7">
    <location>
        <begin position="88"/>
        <end position="115"/>
    </location>
</feature>
<evidence type="ECO:0000313" key="10">
    <source>
        <dbReference type="Proteomes" id="UP000191285"/>
    </source>
</evidence>
<dbReference type="STRING" id="303698.A0A1V6TLL7"/>
<dbReference type="CDD" id="cd00067">
    <property type="entry name" value="GAL4"/>
    <property type="match status" value="1"/>
</dbReference>
<evidence type="ECO:0000259" key="8">
    <source>
        <dbReference type="PROSITE" id="PS50048"/>
    </source>
</evidence>
<evidence type="ECO:0000256" key="3">
    <source>
        <dbReference type="ARBA" id="ARBA00023015"/>
    </source>
</evidence>
<evidence type="ECO:0000256" key="2">
    <source>
        <dbReference type="ARBA" id="ARBA00022723"/>
    </source>
</evidence>
<evidence type="ECO:0000256" key="7">
    <source>
        <dbReference type="SAM" id="MobiDB-lite"/>
    </source>
</evidence>
<dbReference type="GO" id="GO:0003677">
    <property type="term" value="F:DNA binding"/>
    <property type="evidence" value="ECO:0007669"/>
    <property type="project" value="UniProtKB-KW"/>
</dbReference>
<keyword evidence="6" id="KW-0539">Nucleus</keyword>
<dbReference type="OrthoDB" id="2943660at2759"/>
<comment type="caution">
    <text evidence="9">The sequence shown here is derived from an EMBL/GenBank/DDBJ whole genome shotgun (WGS) entry which is preliminary data.</text>
</comment>
<feature type="region of interest" description="Disordered" evidence="7">
    <location>
        <begin position="1"/>
        <end position="25"/>
    </location>
</feature>
<evidence type="ECO:0000313" key="9">
    <source>
        <dbReference type="EMBL" id="OQE26463.1"/>
    </source>
</evidence>
<accession>A0A1V6TLL7</accession>
<feature type="compositionally biased region" description="Basic and acidic residues" evidence="7">
    <location>
        <begin position="1"/>
        <end position="11"/>
    </location>
</feature>
<evidence type="ECO:0000256" key="1">
    <source>
        <dbReference type="ARBA" id="ARBA00004123"/>
    </source>
</evidence>
<dbReference type="CDD" id="cd12148">
    <property type="entry name" value="fungal_TF_MHR"/>
    <property type="match status" value="1"/>
</dbReference>
<dbReference type="GO" id="GO:0005634">
    <property type="term" value="C:nucleus"/>
    <property type="evidence" value="ECO:0007669"/>
    <property type="project" value="UniProtKB-SubCell"/>
</dbReference>
<gene>
    <name evidence="9" type="ORF">PENSTE_c005G02399</name>
</gene>
<dbReference type="SMART" id="SM00066">
    <property type="entry name" value="GAL4"/>
    <property type="match status" value="1"/>
</dbReference>
<dbReference type="InterPro" id="IPR001138">
    <property type="entry name" value="Zn2Cys6_DnaBD"/>
</dbReference>
<evidence type="ECO:0000256" key="5">
    <source>
        <dbReference type="ARBA" id="ARBA00023163"/>
    </source>
</evidence>
<dbReference type="EMBL" id="MLKD01000005">
    <property type="protein sequence ID" value="OQE26463.1"/>
    <property type="molecule type" value="Genomic_DNA"/>
</dbReference>
<dbReference type="PANTHER" id="PTHR47338">
    <property type="entry name" value="ZN(II)2CYS6 TRANSCRIPTION FACTOR (EUROFUNG)-RELATED"/>
    <property type="match status" value="1"/>
</dbReference>
<dbReference type="Pfam" id="PF00172">
    <property type="entry name" value="Zn_clus"/>
    <property type="match status" value="1"/>
</dbReference>
<keyword evidence="5" id="KW-0804">Transcription</keyword>
<organism evidence="9 10">
    <name type="scientific">Penicillium steckii</name>
    <dbReference type="NCBI Taxonomy" id="303698"/>
    <lineage>
        <taxon>Eukaryota</taxon>
        <taxon>Fungi</taxon>
        <taxon>Dikarya</taxon>
        <taxon>Ascomycota</taxon>
        <taxon>Pezizomycotina</taxon>
        <taxon>Eurotiomycetes</taxon>
        <taxon>Eurotiomycetidae</taxon>
        <taxon>Eurotiales</taxon>
        <taxon>Aspergillaceae</taxon>
        <taxon>Penicillium</taxon>
    </lineage>
</organism>
<comment type="subcellular location">
    <subcellularLocation>
        <location evidence="1">Nucleus</location>
    </subcellularLocation>
</comment>
<keyword evidence="2" id="KW-0479">Metal-binding</keyword>
<name>A0A1V6TLL7_9EURO</name>
<dbReference type="PROSITE" id="PS00463">
    <property type="entry name" value="ZN2_CY6_FUNGAL_1"/>
    <property type="match status" value="1"/>
</dbReference>
<dbReference type="GO" id="GO:0008270">
    <property type="term" value="F:zinc ion binding"/>
    <property type="evidence" value="ECO:0007669"/>
    <property type="project" value="InterPro"/>
</dbReference>
<dbReference type="PANTHER" id="PTHR47338:SF9">
    <property type="entry name" value="ZN(II)2CYS6 TRANSCRIPTION FACTOR (EUROFUNG)"/>
    <property type="match status" value="1"/>
</dbReference>
<reference evidence="10" key="1">
    <citation type="journal article" date="2017" name="Nat. Microbiol.">
        <title>Global analysis of biosynthetic gene clusters reveals vast potential of secondary metabolite production in Penicillium species.</title>
        <authorList>
            <person name="Nielsen J.C."/>
            <person name="Grijseels S."/>
            <person name="Prigent S."/>
            <person name="Ji B."/>
            <person name="Dainat J."/>
            <person name="Nielsen K.F."/>
            <person name="Frisvad J.C."/>
            <person name="Workman M."/>
            <person name="Nielsen J."/>
        </authorList>
    </citation>
    <scope>NUCLEOTIDE SEQUENCE [LARGE SCALE GENOMIC DNA]</scope>
    <source>
        <strain evidence="10">IBT 24891</strain>
    </source>
</reference>
<keyword evidence="10" id="KW-1185">Reference proteome</keyword>
<dbReference type="InterPro" id="IPR050815">
    <property type="entry name" value="TF_fung"/>
</dbReference>
<dbReference type="SUPFAM" id="SSF57701">
    <property type="entry name" value="Zn2/Cys6 DNA-binding domain"/>
    <property type="match status" value="1"/>
</dbReference>
<dbReference type="InterPro" id="IPR036864">
    <property type="entry name" value="Zn2-C6_fun-type_DNA-bd_sf"/>
</dbReference>
<proteinExistence type="predicted"/>